<accession>A0A0G4H684</accession>
<sequence length="509" mass="58572">MNFAQRRSGVTIFGSTEGHMRLAGRFWRRSNRHTPQVVRVPNPQGPPPPISYSFMWILGMDTVRLDCFQQALTQFARDKSILVNRCGPAIKMVEKCMQASVRHVYLVEPHQDAWELAARWLEQRKWMLQETFAYPGDSRGLDAQDNVYYKELRRKGFGFDRARWVSRFSHGVGYPKVNIFRQITETPNEVKADVLVHELSGNLASEQGSILDVIRAKKKVLVTGGRVLPGVVETWIAPVAPLRLSWYDRYRNWRWWNIWPNEEEEGLYDVRKFPLDLLLAPPQLFERYDLNSHVRDLQKSLQQTRELSFTLPYDSQLAGFVIFMRSVLVEPAQASPDNVAEQASRGEDSSEEKQQPKTGLEGALRSKIAELETQLEKGKGKKRKVALMGLSRGEQWARSVTTDNEANKGMVAYDTLNDTTSFNPYYLHLWNPPLEPPELELDDSDKENVVESLWQDAPCDVPLKVRCSVDARYPAAMYSITAQWMNERKSYWWGGREVLAKANPHTLPD</sequence>
<dbReference type="InterPro" id="IPR029063">
    <property type="entry name" value="SAM-dependent_MTases_sf"/>
</dbReference>
<evidence type="ECO:0000256" key="1">
    <source>
        <dbReference type="SAM" id="MobiDB-lite"/>
    </source>
</evidence>
<feature type="region of interest" description="Disordered" evidence="1">
    <location>
        <begin position="335"/>
        <end position="366"/>
    </location>
</feature>
<evidence type="ECO:0000313" key="3">
    <source>
        <dbReference type="Proteomes" id="UP000041254"/>
    </source>
</evidence>
<evidence type="ECO:0000313" key="2">
    <source>
        <dbReference type="EMBL" id="CEM39369.1"/>
    </source>
</evidence>
<dbReference type="Gene3D" id="3.40.50.150">
    <property type="entry name" value="Vaccinia Virus protein VP39"/>
    <property type="match status" value="1"/>
</dbReference>
<organism evidence="2 3">
    <name type="scientific">Vitrella brassicaformis (strain CCMP3155)</name>
    <dbReference type="NCBI Taxonomy" id="1169540"/>
    <lineage>
        <taxon>Eukaryota</taxon>
        <taxon>Sar</taxon>
        <taxon>Alveolata</taxon>
        <taxon>Colpodellida</taxon>
        <taxon>Vitrellaceae</taxon>
        <taxon>Vitrella</taxon>
    </lineage>
</organism>
<dbReference type="Proteomes" id="UP000041254">
    <property type="component" value="Unassembled WGS sequence"/>
</dbReference>
<dbReference type="InParanoid" id="A0A0G4H684"/>
<dbReference type="VEuPathDB" id="CryptoDB:Vbra_19638"/>
<dbReference type="AlphaFoldDB" id="A0A0G4H684"/>
<feature type="compositionally biased region" description="Basic and acidic residues" evidence="1">
    <location>
        <begin position="344"/>
        <end position="355"/>
    </location>
</feature>
<name>A0A0G4H684_VITBC</name>
<keyword evidence="3" id="KW-1185">Reference proteome</keyword>
<dbReference type="EMBL" id="CDMY01001036">
    <property type="protein sequence ID" value="CEM39369.1"/>
    <property type="molecule type" value="Genomic_DNA"/>
</dbReference>
<proteinExistence type="predicted"/>
<gene>
    <name evidence="2" type="ORF">Vbra_19638</name>
</gene>
<reference evidence="2 3" key="1">
    <citation type="submission" date="2014-11" db="EMBL/GenBank/DDBJ databases">
        <authorList>
            <person name="Zhu J."/>
            <person name="Qi W."/>
            <person name="Song R."/>
        </authorList>
    </citation>
    <scope>NUCLEOTIDE SEQUENCE [LARGE SCALE GENOMIC DNA]</scope>
</reference>
<protein>
    <submittedName>
        <fullName evidence="2">Uncharacterized protein</fullName>
    </submittedName>
</protein>